<comment type="subcellular location">
    <subcellularLocation>
        <location evidence="1">Bacterial flagellum basal body</location>
    </subcellularLocation>
    <subcellularLocation>
        <location evidence="2">Cell membrane</location>
        <topology evidence="2">Peripheral membrane protein</topology>
    </subcellularLocation>
</comment>
<keyword evidence="6" id="KW-0145">Chemotaxis</keyword>
<evidence type="ECO:0000256" key="7">
    <source>
        <dbReference type="ARBA" id="ARBA00022779"/>
    </source>
</evidence>
<dbReference type="PIRSF" id="PIRSF002888">
    <property type="entry name" value="FliM"/>
    <property type="match status" value="1"/>
</dbReference>
<dbReference type="PANTHER" id="PTHR30034">
    <property type="entry name" value="FLAGELLAR MOTOR SWITCH PROTEIN FLIM"/>
    <property type="match status" value="1"/>
</dbReference>
<reference evidence="11" key="1">
    <citation type="submission" date="2018-05" db="EMBL/GenBank/DDBJ databases">
        <authorList>
            <person name="Lanie J.A."/>
            <person name="Ng W.-L."/>
            <person name="Kazmierczak K.M."/>
            <person name="Andrzejewski T.M."/>
            <person name="Davidsen T.M."/>
            <person name="Wayne K.J."/>
            <person name="Tettelin H."/>
            <person name="Glass J.I."/>
            <person name="Rusch D."/>
            <person name="Podicherti R."/>
            <person name="Tsui H.-C.T."/>
            <person name="Winkler M.E."/>
        </authorList>
    </citation>
    <scope>NUCLEOTIDE SEQUENCE</scope>
</reference>
<evidence type="ECO:0000256" key="6">
    <source>
        <dbReference type="ARBA" id="ARBA00022500"/>
    </source>
</evidence>
<dbReference type="GO" id="GO:0009425">
    <property type="term" value="C:bacterial-type flagellum basal body"/>
    <property type="evidence" value="ECO:0007669"/>
    <property type="project" value="UniProtKB-SubCell"/>
</dbReference>
<dbReference type="SUPFAM" id="SSF101801">
    <property type="entry name" value="Surface presentation of antigens (SPOA)"/>
    <property type="match status" value="1"/>
</dbReference>
<evidence type="ECO:0000256" key="8">
    <source>
        <dbReference type="ARBA" id="ARBA00023136"/>
    </source>
</evidence>
<dbReference type="InterPro" id="IPR001543">
    <property type="entry name" value="FliN-like_C"/>
</dbReference>
<dbReference type="GO" id="GO:0050918">
    <property type="term" value="P:positive chemotaxis"/>
    <property type="evidence" value="ECO:0007669"/>
    <property type="project" value="TreeGrafter"/>
</dbReference>
<sequence length="341" mass="38715">MPQSKKELNAILKRISVEQDKRLNPEEDEKTVVLPYELGFQAPIIRGRMPGLEAVYDRFARIYAQTFSHHVRRPVTMTRRATELVSFRDYLAAISTPASLTVFGMNPLHGHALFVFEHHLVYILIDMLFGGNGWFENPPPKRELTGIEIKMLTKVVHSALEDLGKAWKRLTPLEPYFDRMEVNSKFTAIVPPDEVVASTTFDVEINRVPYTMSLCLPYSMLDPVRTQLEAGKTSYDEEVNAVNVSRLEENLLNSKVGVKVDLGEARMSLRSFLTLKEGDRILLNQDQNKPLKVLVQDKLKYLATQGAYKGKNAVQITKLIEPLPRFSDLLDQPAKDTAEDS</sequence>
<comment type="similarity">
    <text evidence="3">Belongs to the FliM family.</text>
</comment>
<keyword evidence="5" id="KW-1003">Cell membrane</keyword>
<dbReference type="CDD" id="cd17908">
    <property type="entry name" value="FliM"/>
    <property type="match status" value="1"/>
</dbReference>
<evidence type="ECO:0000256" key="4">
    <source>
        <dbReference type="ARBA" id="ARBA00021898"/>
    </source>
</evidence>
<dbReference type="PRINTS" id="PR00955">
    <property type="entry name" value="FLGMOTORFLIM"/>
</dbReference>
<dbReference type="Pfam" id="PF02154">
    <property type="entry name" value="FliM"/>
    <property type="match status" value="1"/>
</dbReference>
<dbReference type="Gene3D" id="2.30.330.10">
    <property type="entry name" value="SpoA-like"/>
    <property type="match status" value="1"/>
</dbReference>
<dbReference type="InterPro" id="IPR001689">
    <property type="entry name" value="Flag_FliM"/>
</dbReference>
<name>A0A381NSJ9_9ZZZZ</name>
<dbReference type="PANTHER" id="PTHR30034:SF6">
    <property type="entry name" value="YOP PROTEINS TRANSLOCATION PROTEIN Q"/>
    <property type="match status" value="1"/>
</dbReference>
<keyword evidence="8" id="KW-0472">Membrane</keyword>
<accession>A0A381NSJ9</accession>
<dbReference type="InterPro" id="IPR036429">
    <property type="entry name" value="SpoA-like_sf"/>
</dbReference>
<evidence type="ECO:0000256" key="5">
    <source>
        <dbReference type="ARBA" id="ARBA00022475"/>
    </source>
</evidence>
<evidence type="ECO:0000256" key="2">
    <source>
        <dbReference type="ARBA" id="ARBA00004202"/>
    </source>
</evidence>
<dbReference type="Gene3D" id="3.40.1550.10">
    <property type="entry name" value="CheC-like"/>
    <property type="match status" value="1"/>
</dbReference>
<keyword evidence="9" id="KW-0975">Bacterial flagellum</keyword>
<gene>
    <name evidence="11" type="ORF">METZ01_LOCUS9948</name>
</gene>
<dbReference type="GO" id="GO:0071978">
    <property type="term" value="P:bacterial-type flagellum-dependent swarming motility"/>
    <property type="evidence" value="ECO:0007669"/>
    <property type="project" value="TreeGrafter"/>
</dbReference>
<dbReference type="NCBIfam" id="TIGR01397">
    <property type="entry name" value="fliM_switch"/>
    <property type="match status" value="1"/>
</dbReference>
<evidence type="ECO:0000256" key="3">
    <source>
        <dbReference type="ARBA" id="ARBA00011049"/>
    </source>
</evidence>
<dbReference type="EMBL" id="UINC01000542">
    <property type="protein sequence ID" value="SUZ57094.1"/>
    <property type="molecule type" value="Genomic_DNA"/>
</dbReference>
<dbReference type="SUPFAM" id="SSF103039">
    <property type="entry name" value="CheC-like"/>
    <property type="match status" value="1"/>
</dbReference>
<protein>
    <recommendedName>
        <fullName evidence="4">Flagellar motor switch protein FliM</fullName>
    </recommendedName>
</protein>
<dbReference type="AlphaFoldDB" id="A0A381NSJ9"/>
<dbReference type="GO" id="GO:0005886">
    <property type="term" value="C:plasma membrane"/>
    <property type="evidence" value="ECO:0007669"/>
    <property type="project" value="UniProtKB-SubCell"/>
</dbReference>
<organism evidence="11">
    <name type="scientific">marine metagenome</name>
    <dbReference type="NCBI Taxonomy" id="408172"/>
    <lineage>
        <taxon>unclassified sequences</taxon>
        <taxon>metagenomes</taxon>
        <taxon>ecological metagenomes</taxon>
    </lineage>
</organism>
<evidence type="ECO:0000256" key="1">
    <source>
        <dbReference type="ARBA" id="ARBA00004117"/>
    </source>
</evidence>
<evidence type="ECO:0000259" key="10">
    <source>
        <dbReference type="Pfam" id="PF01052"/>
    </source>
</evidence>
<dbReference type="GO" id="GO:0003774">
    <property type="term" value="F:cytoskeletal motor activity"/>
    <property type="evidence" value="ECO:0007669"/>
    <property type="project" value="InterPro"/>
</dbReference>
<dbReference type="InterPro" id="IPR028976">
    <property type="entry name" value="CheC-like_sf"/>
</dbReference>
<evidence type="ECO:0000256" key="9">
    <source>
        <dbReference type="ARBA" id="ARBA00023143"/>
    </source>
</evidence>
<proteinExistence type="inferred from homology"/>
<keyword evidence="7" id="KW-0283">Flagellar rotation</keyword>
<dbReference type="Pfam" id="PF01052">
    <property type="entry name" value="FliMN_C"/>
    <property type="match status" value="1"/>
</dbReference>
<feature type="domain" description="Flagellar motor switch protein FliN-like C-terminal" evidence="10">
    <location>
        <begin position="250"/>
        <end position="320"/>
    </location>
</feature>
<evidence type="ECO:0000313" key="11">
    <source>
        <dbReference type="EMBL" id="SUZ57094.1"/>
    </source>
</evidence>